<dbReference type="GO" id="GO:0016491">
    <property type="term" value="F:oxidoreductase activity"/>
    <property type="evidence" value="ECO:0007669"/>
    <property type="project" value="UniProtKB-KW"/>
</dbReference>
<comment type="similarity">
    <text evidence="1">Belongs to the oxygen-dependent FAD-linked oxidoreductase family.</text>
</comment>
<evidence type="ECO:0000256" key="3">
    <source>
        <dbReference type="ARBA" id="ARBA00022827"/>
    </source>
</evidence>
<reference evidence="6" key="1">
    <citation type="submission" date="2020-02" db="EMBL/GenBank/DDBJ databases">
        <title>Identification and distribution of gene clusters putatively required for synthesis of sphingolipid metabolism inhibitors in phylogenetically diverse species of the filamentous fungus Fusarium.</title>
        <authorList>
            <person name="Kim H.-S."/>
            <person name="Busman M."/>
            <person name="Brown D.W."/>
            <person name="Divon H."/>
            <person name="Uhlig S."/>
            <person name="Proctor R.H."/>
        </authorList>
    </citation>
    <scope>NUCLEOTIDE SEQUENCE [LARGE SCALE GENOMIC DNA]</scope>
    <source>
        <strain evidence="6">NRRL 39464</strain>
    </source>
</reference>
<dbReference type="InterPro" id="IPR006094">
    <property type="entry name" value="Oxid_FAD_bind_N"/>
</dbReference>
<dbReference type="AlphaFoldDB" id="A0A8H5ALR3"/>
<evidence type="ECO:0000313" key="6">
    <source>
        <dbReference type="EMBL" id="KAF5267415.1"/>
    </source>
</evidence>
<dbReference type="InterPro" id="IPR050416">
    <property type="entry name" value="FAD-linked_Oxidoreductase"/>
</dbReference>
<dbReference type="PANTHER" id="PTHR42973:SF34">
    <property type="entry name" value="FAD BINDING DOMAIN PROTEIN (AFU_ORTHOLOGUE AFUA_3G02770)"/>
    <property type="match status" value="1"/>
</dbReference>
<dbReference type="InterPro" id="IPR016169">
    <property type="entry name" value="FAD-bd_PCMH_sub2"/>
</dbReference>
<evidence type="ECO:0000256" key="4">
    <source>
        <dbReference type="ARBA" id="ARBA00023002"/>
    </source>
</evidence>
<evidence type="ECO:0000256" key="1">
    <source>
        <dbReference type="ARBA" id="ARBA00005466"/>
    </source>
</evidence>
<dbReference type="PANTHER" id="PTHR42973">
    <property type="entry name" value="BINDING OXIDOREDUCTASE, PUTATIVE (AFU_ORTHOLOGUE AFUA_1G17690)-RELATED"/>
    <property type="match status" value="1"/>
</dbReference>
<name>A0A8H5ALR3_FUSOX</name>
<feature type="domain" description="FAD-binding PCMH-type" evidence="5">
    <location>
        <begin position="50"/>
        <end position="242"/>
    </location>
</feature>
<keyword evidence="3" id="KW-0274">FAD</keyword>
<evidence type="ECO:0000256" key="2">
    <source>
        <dbReference type="ARBA" id="ARBA00022630"/>
    </source>
</evidence>
<evidence type="ECO:0000259" key="5">
    <source>
        <dbReference type="PROSITE" id="PS51387"/>
    </source>
</evidence>
<dbReference type="PROSITE" id="PS51387">
    <property type="entry name" value="FAD_PCMH"/>
    <property type="match status" value="1"/>
</dbReference>
<evidence type="ECO:0000313" key="7">
    <source>
        <dbReference type="Proteomes" id="UP000558688"/>
    </source>
</evidence>
<organism evidence="6 7">
    <name type="scientific">Fusarium oxysporum</name>
    <name type="common">Fusarium vascular wilt</name>
    <dbReference type="NCBI Taxonomy" id="5507"/>
    <lineage>
        <taxon>Eukaryota</taxon>
        <taxon>Fungi</taxon>
        <taxon>Dikarya</taxon>
        <taxon>Ascomycota</taxon>
        <taxon>Pezizomycotina</taxon>
        <taxon>Sordariomycetes</taxon>
        <taxon>Hypocreomycetidae</taxon>
        <taxon>Hypocreales</taxon>
        <taxon>Nectriaceae</taxon>
        <taxon>Fusarium</taxon>
        <taxon>Fusarium oxysporum species complex</taxon>
    </lineage>
</organism>
<accession>A0A8H5ALR3</accession>
<dbReference type="InterPro" id="IPR036318">
    <property type="entry name" value="FAD-bd_PCMH-like_sf"/>
</dbReference>
<dbReference type="InterPro" id="IPR016166">
    <property type="entry name" value="FAD-bd_PCMH"/>
</dbReference>
<keyword evidence="4" id="KW-0560">Oxidoreductase</keyword>
<dbReference type="Pfam" id="PF01565">
    <property type="entry name" value="FAD_binding_4"/>
    <property type="match status" value="1"/>
</dbReference>
<gene>
    <name evidence="6" type="ORF">FOXYS1_1711</name>
</gene>
<keyword evidence="2" id="KW-0285">Flavoprotein</keyword>
<dbReference type="EMBL" id="JAAFOW010000256">
    <property type="protein sequence ID" value="KAF5267415.1"/>
    <property type="molecule type" value="Genomic_DNA"/>
</dbReference>
<dbReference type="Proteomes" id="UP000558688">
    <property type="component" value="Unassembled WGS sequence"/>
</dbReference>
<proteinExistence type="inferred from homology"/>
<dbReference type="Gene3D" id="3.30.465.10">
    <property type="match status" value="1"/>
</dbReference>
<sequence>MKFESLLAAASVGRGFAQASVTSTCVKAVITSSSSAFKHAQLEYWNGPQRNTAPACFFQPTSANQVQAAIKEVTKVQCPFSIKGNGHSSNFGGSSIEGGFQFDLVNIAHHNIVSNGRSVKIGPGNRWGLLFSFLEEHGLTVAGGRDSGVGVSGFTFGGKYYKVLTRFKRQITDGYGLGGISYLAAQRGWGADQLISTDLVLANGTLITVDSASHPDLHKALQGGGAQNFGIVTSMTLKAFQFGGMWGGIKVTTADKFEHVFNAYDVFAKKAPEDEKAHMFMDFARVNGTLIVAQYMCYAEPVNDPMIFDDFRPIPAVIDTLRMANHSEFAKEMEQITDTRGRRNLYWTRTFSFDIELLKSIYGLWVKISDSYADRLTAALDAQLIYPKMRKDSSAGSLFGLDDSDDVLQLIVLSIIWEDEADDEEAVKIVRELDAEIDILVKVRGKHREFKYMNYGHNEQDIITGYGQKSKAFLKRVASQYDPDGVFQKLRLGGFKIDNNADNTLGHGSHDEL</sequence>
<dbReference type="SUPFAM" id="SSF56176">
    <property type="entry name" value="FAD-binding/transporter-associated domain-like"/>
    <property type="match status" value="1"/>
</dbReference>
<protein>
    <recommendedName>
        <fullName evidence="5">FAD-binding PCMH-type domain-containing protein</fullName>
    </recommendedName>
</protein>
<comment type="caution">
    <text evidence="6">The sequence shown here is derived from an EMBL/GenBank/DDBJ whole genome shotgun (WGS) entry which is preliminary data.</text>
</comment>
<dbReference type="GO" id="GO:0071949">
    <property type="term" value="F:FAD binding"/>
    <property type="evidence" value="ECO:0007669"/>
    <property type="project" value="InterPro"/>
</dbReference>